<name>A0ABU1APX7_9BACT</name>
<reference evidence="1 2" key="1">
    <citation type="submission" date="2023-04" db="EMBL/GenBank/DDBJ databases">
        <title>A novel bacteria isolated from coastal sediment.</title>
        <authorList>
            <person name="Liu X.-J."/>
            <person name="Du Z.-J."/>
        </authorList>
    </citation>
    <scope>NUCLEOTIDE SEQUENCE [LARGE SCALE GENOMIC DNA]</scope>
    <source>
        <strain evidence="1 2">SDUM461003</strain>
    </source>
</reference>
<organism evidence="1 2">
    <name type="scientific">Thalassobacterium maritimum</name>
    <dbReference type="NCBI Taxonomy" id="3041265"/>
    <lineage>
        <taxon>Bacteria</taxon>
        <taxon>Pseudomonadati</taxon>
        <taxon>Verrucomicrobiota</taxon>
        <taxon>Opitutia</taxon>
        <taxon>Puniceicoccales</taxon>
        <taxon>Coraliomargaritaceae</taxon>
        <taxon>Thalassobacterium</taxon>
    </lineage>
</organism>
<proteinExistence type="predicted"/>
<protein>
    <submittedName>
        <fullName evidence="1">Uncharacterized protein</fullName>
    </submittedName>
</protein>
<sequence>MKYKYLILILLLSIKTTAIEIPQIIELTSSAGHTVPVVAIYTASPDGLTLTPHPGRPLIGSTKLQTITTSWDNIATDKLPAALKSAHTAALNGQSTTLNIGPELTDWTIAKNAATRDIPEHSYWLSGKEYTISYSKILTEPATFREHNSALRSPAAQALAQRWKSLANALKPLDYHPEVEQYIYDLTNAAQAIDKLSRSGTSHNTNAARAIQKIL</sequence>
<comment type="caution">
    <text evidence="1">The sequence shown here is derived from an EMBL/GenBank/DDBJ whole genome shotgun (WGS) entry which is preliminary data.</text>
</comment>
<dbReference type="EMBL" id="JARXHW010000002">
    <property type="protein sequence ID" value="MDQ8206188.1"/>
    <property type="molecule type" value="Genomic_DNA"/>
</dbReference>
<dbReference type="Proteomes" id="UP001225316">
    <property type="component" value="Unassembled WGS sequence"/>
</dbReference>
<keyword evidence="2" id="KW-1185">Reference proteome</keyword>
<evidence type="ECO:0000313" key="1">
    <source>
        <dbReference type="EMBL" id="MDQ8206188.1"/>
    </source>
</evidence>
<evidence type="ECO:0000313" key="2">
    <source>
        <dbReference type="Proteomes" id="UP001225316"/>
    </source>
</evidence>
<accession>A0ABU1APX7</accession>
<gene>
    <name evidence="1" type="ORF">QEH52_01610</name>
</gene>
<dbReference type="RefSeq" id="WP_308948192.1">
    <property type="nucleotide sequence ID" value="NZ_JARXHW010000002.1"/>
</dbReference>